<protein>
    <submittedName>
        <fullName evidence="2">TIR domain-containing protein</fullName>
    </submittedName>
</protein>
<dbReference type="AlphaFoldDB" id="A0A1G6B752"/>
<dbReference type="EMBL" id="FMXR01000008">
    <property type="protein sequence ID" value="SDB16471.1"/>
    <property type="molecule type" value="Genomic_DNA"/>
</dbReference>
<dbReference type="STRING" id="1732.SAMN02910417_01257"/>
<accession>A0A1G6B752</accession>
<dbReference type="GO" id="GO:0007165">
    <property type="term" value="P:signal transduction"/>
    <property type="evidence" value="ECO:0007669"/>
    <property type="project" value="InterPro"/>
</dbReference>
<evidence type="ECO:0000313" key="2">
    <source>
        <dbReference type="EMBL" id="SDB16471.1"/>
    </source>
</evidence>
<evidence type="ECO:0000259" key="1">
    <source>
        <dbReference type="PROSITE" id="PS50104"/>
    </source>
</evidence>
<reference evidence="2 3" key="1">
    <citation type="submission" date="2016-10" db="EMBL/GenBank/DDBJ databases">
        <authorList>
            <person name="de Groot N.N."/>
        </authorList>
    </citation>
    <scope>NUCLEOTIDE SEQUENCE [LARGE SCALE GENOMIC DNA]</scope>
    <source>
        <strain evidence="2 3">DSM 3217</strain>
    </source>
</reference>
<dbReference type="SUPFAM" id="SSF52200">
    <property type="entry name" value="Toll/Interleukin receptor TIR domain"/>
    <property type="match status" value="1"/>
</dbReference>
<name>A0A1G6B752_EUBOX</name>
<sequence>MSYLWVRTVNRKELQKISLKYRTLSGQLLKVNAQSEIYCIQQFYDFITNTPLLISYINECRITEYDFKKIFSEKGWNSVLDLPADEKELVSYGYQLLEYILDGPKELFGLCMGYTDSRKFSDNIEAFIRKSIEPFVVALRTYLEIEFIEADNDKPSTDKEIKNIFLSYCQKDTDIANYLEEKLQPVIEGKATISRDIRDVEYHESFKRFMNSIEKHDYVITLISDRYLKSRNCMYEMLEVVKDSNFSKRLVFVVISEKDRSLYKAEQDLLIEAGVYTASGQAEYSKYWTAEKHKLEREIEEIGNPVYAISQIKEVKVLEKILLDLSDFLEFIRDNKGLSISEHTEENFASMLSFMGIGD</sequence>
<dbReference type="Gene3D" id="3.40.50.10140">
    <property type="entry name" value="Toll/interleukin-1 receptor homology (TIR) domain"/>
    <property type="match status" value="1"/>
</dbReference>
<organism evidence="2 3">
    <name type="scientific">Eubacterium oxidoreducens</name>
    <dbReference type="NCBI Taxonomy" id="1732"/>
    <lineage>
        <taxon>Bacteria</taxon>
        <taxon>Bacillati</taxon>
        <taxon>Bacillota</taxon>
        <taxon>Clostridia</taxon>
        <taxon>Eubacteriales</taxon>
        <taxon>Eubacteriaceae</taxon>
        <taxon>Eubacterium</taxon>
    </lineage>
</organism>
<dbReference type="Proteomes" id="UP000199228">
    <property type="component" value="Unassembled WGS sequence"/>
</dbReference>
<keyword evidence="3" id="KW-1185">Reference proteome</keyword>
<dbReference type="InterPro" id="IPR035897">
    <property type="entry name" value="Toll_tir_struct_dom_sf"/>
</dbReference>
<gene>
    <name evidence="2" type="ORF">SAMN02910417_01257</name>
</gene>
<feature type="domain" description="TIR" evidence="1">
    <location>
        <begin position="160"/>
        <end position="282"/>
    </location>
</feature>
<dbReference type="Pfam" id="PF13676">
    <property type="entry name" value="TIR_2"/>
    <property type="match status" value="1"/>
</dbReference>
<dbReference type="InterPro" id="IPR000157">
    <property type="entry name" value="TIR_dom"/>
</dbReference>
<dbReference type="PROSITE" id="PS50104">
    <property type="entry name" value="TIR"/>
    <property type="match status" value="1"/>
</dbReference>
<proteinExistence type="predicted"/>
<evidence type="ECO:0000313" key="3">
    <source>
        <dbReference type="Proteomes" id="UP000199228"/>
    </source>
</evidence>